<evidence type="ECO:0000256" key="4">
    <source>
        <dbReference type="ARBA" id="ARBA00022777"/>
    </source>
</evidence>
<accession>A0ABQ6LY35</accession>
<dbReference type="Pfam" id="PF02782">
    <property type="entry name" value="FGGY_C"/>
    <property type="match status" value="1"/>
</dbReference>
<dbReference type="NCBIfam" id="TIGR01311">
    <property type="entry name" value="glycerol_kin"/>
    <property type="match status" value="1"/>
</dbReference>
<dbReference type="InterPro" id="IPR043129">
    <property type="entry name" value="ATPase_NBD"/>
</dbReference>
<dbReference type="PIRSF" id="PIRSF000538">
    <property type="entry name" value="GlpK"/>
    <property type="match status" value="1"/>
</dbReference>
<dbReference type="SUPFAM" id="SSF53067">
    <property type="entry name" value="Actin-like ATPase domain"/>
    <property type="match status" value="2"/>
</dbReference>
<feature type="domain" description="Ig-like" evidence="9">
    <location>
        <begin position="254"/>
        <end position="339"/>
    </location>
</feature>
<sequence length="491" mass="53711">MILSIDLGTTGITAIVFRQDGSLAGRAYAEFAQYYPEPGWVEQDPVEIWQTCERVVRNALANAQQPASALVSIGITNQRETMLLWHRDTGAPVHRAIVWQCRRSVRQCESLRERGLEPLVREKTGLVVDAYFSATKLAWLMEERPEIKSAADSGKLCFGTIDTWIIWKLTGGHAHVTDHTNACRTMLYNIESRDWDPELLEIFGCHPSLLPKVLPSAARFGVTAKSCFFGAEVPITGVAGDQQAALFGQQCTEPGMVKNTYGTGCFVLMYAGEQRPQAEGGLLVTLACDVRGRPAYAVEGAVFTAGAAVQWLRDEMGMIGQAAETEVIAEAIPDTRGVYLVPAFVGLGAPHWDMDARGTLVGLTRGAGRSEVVRATLESIAYQTRDLVKIMRQEGVPIKSMRADGGASANNFLMQFQADILNLEVERPALIESTALGAALLAGIGCDLWQPGHLPTALTEVERRFTPAMEDSRRATLLGGWQRAVRQARHR</sequence>
<dbReference type="InterPro" id="IPR018484">
    <property type="entry name" value="FGGY_N"/>
</dbReference>
<dbReference type="PROSITE" id="PS00933">
    <property type="entry name" value="FGGY_KINASES_1"/>
    <property type="match status" value="1"/>
</dbReference>
<evidence type="ECO:0000256" key="7">
    <source>
        <dbReference type="ARBA" id="ARBA00043149"/>
    </source>
</evidence>
<dbReference type="InterPro" id="IPR007110">
    <property type="entry name" value="Ig-like_dom"/>
</dbReference>
<dbReference type="PANTHER" id="PTHR10196">
    <property type="entry name" value="SUGAR KINASE"/>
    <property type="match status" value="1"/>
</dbReference>
<keyword evidence="11" id="KW-1185">Reference proteome</keyword>
<dbReference type="RefSeq" id="WP_285763633.1">
    <property type="nucleotide sequence ID" value="NZ_BSYJ01000002.1"/>
</dbReference>
<comment type="similarity">
    <text evidence="1 8">Belongs to the FGGY kinase family.</text>
</comment>
<evidence type="ECO:0000313" key="10">
    <source>
        <dbReference type="EMBL" id="GMG87018.1"/>
    </source>
</evidence>
<protein>
    <recommendedName>
        <fullName evidence="7">ATP:glycerol 3-phosphotransferase</fullName>
    </recommendedName>
</protein>
<evidence type="ECO:0000256" key="2">
    <source>
        <dbReference type="ARBA" id="ARBA00022679"/>
    </source>
</evidence>
<dbReference type="PANTHER" id="PTHR10196:SF69">
    <property type="entry name" value="GLYCEROL KINASE"/>
    <property type="match status" value="1"/>
</dbReference>
<dbReference type="PROSITE" id="PS50835">
    <property type="entry name" value="IG_LIKE"/>
    <property type="match status" value="1"/>
</dbReference>
<name>A0ABQ6LY35_9GAMM</name>
<dbReference type="PROSITE" id="PS00445">
    <property type="entry name" value="FGGY_KINASES_2"/>
    <property type="match status" value="1"/>
</dbReference>
<dbReference type="Proteomes" id="UP001224392">
    <property type="component" value="Unassembled WGS sequence"/>
</dbReference>
<keyword evidence="6" id="KW-0067">ATP-binding</keyword>
<evidence type="ECO:0000256" key="5">
    <source>
        <dbReference type="ARBA" id="ARBA00022798"/>
    </source>
</evidence>
<dbReference type="Pfam" id="PF00370">
    <property type="entry name" value="FGGY_N"/>
    <property type="match status" value="1"/>
</dbReference>
<proteinExistence type="inferred from homology"/>
<evidence type="ECO:0000256" key="8">
    <source>
        <dbReference type="RuleBase" id="RU003733"/>
    </source>
</evidence>
<gene>
    <name evidence="10" type="primary">glpK</name>
    <name evidence="10" type="ORF">MNKW57_13390</name>
</gene>
<dbReference type="InterPro" id="IPR005999">
    <property type="entry name" value="Glycerol_kin"/>
</dbReference>
<evidence type="ECO:0000256" key="1">
    <source>
        <dbReference type="ARBA" id="ARBA00009156"/>
    </source>
</evidence>
<evidence type="ECO:0000259" key="9">
    <source>
        <dbReference type="PROSITE" id="PS50835"/>
    </source>
</evidence>
<keyword evidence="2 8" id="KW-0808">Transferase</keyword>
<dbReference type="InterPro" id="IPR000577">
    <property type="entry name" value="Carb_kinase_FGGY"/>
</dbReference>
<dbReference type="InterPro" id="IPR018483">
    <property type="entry name" value="Carb_kinase_FGGY_CS"/>
</dbReference>
<dbReference type="EMBL" id="BSYJ01000002">
    <property type="protein sequence ID" value="GMG87018.1"/>
    <property type="molecule type" value="Genomic_DNA"/>
</dbReference>
<dbReference type="GO" id="GO:0016301">
    <property type="term" value="F:kinase activity"/>
    <property type="evidence" value="ECO:0007669"/>
    <property type="project" value="UniProtKB-KW"/>
</dbReference>
<dbReference type="CDD" id="cd07786">
    <property type="entry name" value="FGGY_EcGK_like"/>
    <property type="match status" value="1"/>
</dbReference>
<dbReference type="Gene3D" id="3.30.420.40">
    <property type="match status" value="2"/>
</dbReference>
<keyword evidence="5" id="KW-0319">Glycerol metabolism</keyword>
<evidence type="ECO:0000256" key="3">
    <source>
        <dbReference type="ARBA" id="ARBA00022741"/>
    </source>
</evidence>
<keyword evidence="3" id="KW-0547">Nucleotide-binding</keyword>
<dbReference type="NCBIfam" id="NF000756">
    <property type="entry name" value="PRK00047.1"/>
    <property type="match status" value="1"/>
</dbReference>
<keyword evidence="4 8" id="KW-0418">Kinase</keyword>
<evidence type="ECO:0000256" key="6">
    <source>
        <dbReference type="ARBA" id="ARBA00022840"/>
    </source>
</evidence>
<comment type="caution">
    <text evidence="10">The sequence shown here is derived from an EMBL/GenBank/DDBJ whole genome shotgun (WGS) entry which is preliminary data.</text>
</comment>
<evidence type="ECO:0000313" key="11">
    <source>
        <dbReference type="Proteomes" id="UP001224392"/>
    </source>
</evidence>
<dbReference type="InterPro" id="IPR018485">
    <property type="entry name" value="FGGY_C"/>
</dbReference>
<reference evidence="10 11" key="1">
    <citation type="submission" date="2023-04" db="EMBL/GenBank/DDBJ databases">
        <title>Marinobulbifer ophiurae gen. nov., sp. Nov., isolate from tissue of brittle star Ophioplocus japonicus.</title>
        <authorList>
            <person name="Kawano K."/>
            <person name="Sawayama S."/>
            <person name="Nakagawa S."/>
        </authorList>
    </citation>
    <scope>NUCLEOTIDE SEQUENCE [LARGE SCALE GENOMIC DNA]</scope>
    <source>
        <strain evidence="10 11">NKW57</strain>
    </source>
</reference>
<organism evidence="10 11">
    <name type="scientific">Biformimicrobium ophioploci</name>
    <dbReference type="NCBI Taxonomy" id="3036711"/>
    <lineage>
        <taxon>Bacteria</taxon>
        <taxon>Pseudomonadati</taxon>
        <taxon>Pseudomonadota</taxon>
        <taxon>Gammaproteobacteria</taxon>
        <taxon>Cellvibrionales</taxon>
        <taxon>Microbulbiferaceae</taxon>
        <taxon>Biformimicrobium</taxon>
    </lineage>
</organism>